<feature type="transmembrane region" description="Helical" evidence="1">
    <location>
        <begin position="108"/>
        <end position="137"/>
    </location>
</feature>
<feature type="transmembrane region" description="Helical" evidence="1">
    <location>
        <begin position="149"/>
        <end position="182"/>
    </location>
</feature>
<name>A0A2T1LT87_9CHRO</name>
<dbReference type="AlphaFoldDB" id="A0A2T1LT87"/>
<reference evidence="2 3" key="1">
    <citation type="submission" date="2018-03" db="EMBL/GenBank/DDBJ databases">
        <title>The ancient ancestry and fast evolution of plastids.</title>
        <authorList>
            <person name="Moore K.R."/>
            <person name="Magnabosco C."/>
            <person name="Momper L."/>
            <person name="Gold D.A."/>
            <person name="Bosak T."/>
            <person name="Fournier G.P."/>
        </authorList>
    </citation>
    <scope>NUCLEOTIDE SEQUENCE [LARGE SCALE GENOMIC DNA]</scope>
    <source>
        <strain evidence="2 3">CCALA 016</strain>
    </source>
</reference>
<keyword evidence="1" id="KW-1133">Transmembrane helix</keyword>
<feature type="transmembrane region" description="Helical" evidence="1">
    <location>
        <begin position="194"/>
        <end position="212"/>
    </location>
</feature>
<keyword evidence="3" id="KW-1185">Reference proteome</keyword>
<organism evidence="2 3">
    <name type="scientific">Aphanothece hegewaldii CCALA 016</name>
    <dbReference type="NCBI Taxonomy" id="2107694"/>
    <lineage>
        <taxon>Bacteria</taxon>
        <taxon>Bacillati</taxon>
        <taxon>Cyanobacteriota</taxon>
        <taxon>Cyanophyceae</taxon>
        <taxon>Oscillatoriophycideae</taxon>
        <taxon>Chroococcales</taxon>
        <taxon>Aphanothecaceae</taxon>
        <taxon>Aphanothece</taxon>
    </lineage>
</organism>
<evidence type="ECO:0000256" key="1">
    <source>
        <dbReference type="SAM" id="Phobius"/>
    </source>
</evidence>
<dbReference type="Pfam" id="PF05857">
    <property type="entry name" value="TraX"/>
    <property type="match status" value="1"/>
</dbReference>
<gene>
    <name evidence="2" type="ORF">C7H19_20020</name>
</gene>
<reference evidence="2 3" key="2">
    <citation type="submission" date="2018-03" db="EMBL/GenBank/DDBJ databases">
        <authorList>
            <person name="Keele B.F."/>
        </authorList>
    </citation>
    <scope>NUCLEOTIDE SEQUENCE [LARGE SCALE GENOMIC DNA]</scope>
    <source>
        <strain evidence="2 3">CCALA 016</strain>
    </source>
</reference>
<sequence length="213" mass="25151">MFITSFQIKLLAAILMVIDHLGVIYELSILRIIGRFAFPLFAWLLIRGITYSRDWWRYFKRLCVFAVIAQPCFMLLPSLVFELNILCLFFLALPLIKFKNQLTSEQGVIFWSLIAIIAEFSQISYGAYGVGLIGLLACYCEFKEKHFQLWYLLWVSLSFYGMYRYGFIQGFAFLFCILLPILEPVKQQGIKARWFYWFYPLHFLPLSLLKTIH</sequence>
<proteinExistence type="predicted"/>
<protein>
    <recommendedName>
        <fullName evidence="4">TraX family protein</fullName>
    </recommendedName>
</protein>
<dbReference type="Proteomes" id="UP000239001">
    <property type="component" value="Unassembled WGS sequence"/>
</dbReference>
<dbReference type="EMBL" id="PXOH01000030">
    <property type="protein sequence ID" value="PSF33459.1"/>
    <property type="molecule type" value="Genomic_DNA"/>
</dbReference>
<feature type="transmembrane region" description="Helical" evidence="1">
    <location>
        <begin position="63"/>
        <end position="96"/>
    </location>
</feature>
<evidence type="ECO:0000313" key="3">
    <source>
        <dbReference type="Proteomes" id="UP000239001"/>
    </source>
</evidence>
<dbReference type="RefSeq" id="WP_106458693.1">
    <property type="nucleotide sequence ID" value="NZ_PXOH01000030.1"/>
</dbReference>
<evidence type="ECO:0000313" key="2">
    <source>
        <dbReference type="EMBL" id="PSF33459.1"/>
    </source>
</evidence>
<evidence type="ECO:0008006" key="4">
    <source>
        <dbReference type="Google" id="ProtNLM"/>
    </source>
</evidence>
<feature type="transmembrane region" description="Helical" evidence="1">
    <location>
        <begin position="32"/>
        <end position="51"/>
    </location>
</feature>
<keyword evidence="1" id="KW-0812">Transmembrane</keyword>
<dbReference type="OrthoDB" id="9781069at2"/>
<keyword evidence="1" id="KW-0472">Membrane</keyword>
<comment type="caution">
    <text evidence="2">The sequence shown here is derived from an EMBL/GenBank/DDBJ whole genome shotgun (WGS) entry which is preliminary data.</text>
</comment>
<dbReference type="InterPro" id="IPR008875">
    <property type="entry name" value="TraX"/>
</dbReference>
<accession>A0A2T1LT87</accession>